<keyword evidence="2" id="KW-0067">ATP-binding</keyword>
<dbReference type="Pfam" id="PF02661">
    <property type="entry name" value="Fic"/>
    <property type="match status" value="1"/>
</dbReference>
<dbReference type="InterPro" id="IPR003812">
    <property type="entry name" value="Fido"/>
</dbReference>
<dbReference type="PANTHER" id="PTHR13504">
    <property type="entry name" value="FIDO DOMAIN-CONTAINING PROTEIN DDB_G0283145"/>
    <property type="match status" value="1"/>
</dbReference>
<gene>
    <name evidence="4" type="ORF">G3M78_09135</name>
</gene>
<feature type="active site" evidence="1">
    <location>
        <position position="197"/>
    </location>
</feature>
<dbReference type="PROSITE" id="PS51459">
    <property type="entry name" value="FIDO"/>
    <property type="match status" value="1"/>
</dbReference>
<reference evidence="5" key="1">
    <citation type="submission" date="2020-02" db="EMBL/GenBank/DDBJ databases">
        <title>Genomic and physiological characterization of two novel Nitrospinaceae genera.</title>
        <authorList>
            <person name="Mueller A.J."/>
            <person name="Jung M.-Y."/>
            <person name="Strachan C.R."/>
            <person name="Herbold C.W."/>
            <person name="Kirkegaard R.H."/>
            <person name="Daims H."/>
        </authorList>
    </citation>
    <scope>NUCLEOTIDE SEQUENCE [LARGE SCALE GENOMIC DNA]</scope>
</reference>
<feature type="domain" description="Fido" evidence="3">
    <location>
        <begin position="104"/>
        <end position="273"/>
    </location>
</feature>
<evidence type="ECO:0000313" key="5">
    <source>
        <dbReference type="Proteomes" id="UP000594464"/>
    </source>
</evidence>
<dbReference type="AlphaFoldDB" id="A0A7T0C2V0"/>
<dbReference type="InterPro" id="IPR036597">
    <property type="entry name" value="Fido-like_dom_sf"/>
</dbReference>
<dbReference type="GO" id="GO:0005524">
    <property type="term" value="F:ATP binding"/>
    <property type="evidence" value="ECO:0007669"/>
    <property type="project" value="UniProtKB-KW"/>
</dbReference>
<accession>A0A7T0C2V0</accession>
<feature type="binding site" evidence="2">
    <location>
        <begin position="150"/>
        <end position="153"/>
    </location>
    <ligand>
        <name>ATP</name>
        <dbReference type="ChEBI" id="CHEBI:30616"/>
    </ligand>
</feature>
<evidence type="ECO:0000313" key="4">
    <source>
        <dbReference type="EMBL" id="QPJ65547.1"/>
    </source>
</evidence>
<keyword evidence="2" id="KW-0547">Nucleotide-binding</keyword>
<evidence type="ECO:0000256" key="2">
    <source>
        <dbReference type="PIRSR" id="PIRSR640198-2"/>
    </source>
</evidence>
<organism evidence="4 5">
    <name type="scientific">Candidatus Nitrohelix vancouverensis</name>
    <dbReference type="NCBI Taxonomy" id="2705534"/>
    <lineage>
        <taxon>Bacteria</taxon>
        <taxon>Pseudomonadati</taxon>
        <taxon>Nitrospinota/Tectimicrobiota group</taxon>
        <taxon>Nitrospinota</taxon>
        <taxon>Nitrospinia</taxon>
        <taxon>Nitrospinales</taxon>
        <taxon>Nitrospinaceae</taxon>
        <taxon>Candidatus Nitrohelix</taxon>
    </lineage>
</organism>
<dbReference type="EMBL" id="CP048620">
    <property type="protein sequence ID" value="QPJ65547.1"/>
    <property type="molecule type" value="Genomic_DNA"/>
</dbReference>
<evidence type="ECO:0000259" key="3">
    <source>
        <dbReference type="PROSITE" id="PS51459"/>
    </source>
</evidence>
<name>A0A7T0C2V0_9BACT</name>
<dbReference type="Proteomes" id="UP000594464">
    <property type="component" value="Chromosome"/>
</dbReference>
<dbReference type="KEGG" id="nva:G3M78_09135"/>
<dbReference type="Gene3D" id="1.10.3290.10">
    <property type="entry name" value="Fido-like domain"/>
    <property type="match status" value="1"/>
</dbReference>
<proteinExistence type="predicted"/>
<dbReference type="SUPFAM" id="SSF140931">
    <property type="entry name" value="Fic-like"/>
    <property type="match status" value="1"/>
</dbReference>
<evidence type="ECO:0000256" key="1">
    <source>
        <dbReference type="PIRSR" id="PIRSR640198-1"/>
    </source>
</evidence>
<dbReference type="InterPro" id="IPR040198">
    <property type="entry name" value="Fido_containing"/>
</dbReference>
<sequence length="381" mass="43196">MEPMLPSPISRELQDLGVELSEKAAHLAGMIHPTTQLSIGELVRSMNCYYSNLIEGHDTHPRDIDRALKGDFSAEPEKRDLQLEAKAHILLQEKIDTQNIEENKTVAFIQWLHREFCEHLPDDLLWVENPDTKEKIPVEPGKFRETDVAVGRHIPPSAENIPDFLKRFTDAYDPDRLGRMDRLVAAAASHHRLLWIHPFIDGNGRVARLYSHAYLKTIGIGSSLWSASRGLARNVENYKTRLDAADAPRQGDLDGRGSLSQKGLEEFCAFFLGVCIDQIDFMESLLKPDELIRRIEIYSEEEVRARRLPKGSFPLLRESLLAGEFERGKAAGLTGYKDRQARTVLKELLEKGLLTSRSVKGPVRLGFPIGIVERWFPSLYP</sequence>
<feature type="binding site" evidence="2">
    <location>
        <begin position="201"/>
        <end position="208"/>
    </location>
    <ligand>
        <name>ATP</name>
        <dbReference type="ChEBI" id="CHEBI:30616"/>
    </ligand>
</feature>
<protein>
    <submittedName>
        <fullName evidence="4">Fic family protein</fullName>
    </submittedName>
</protein>
<dbReference type="PANTHER" id="PTHR13504:SF38">
    <property type="entry name" value="FIDO DOMAIN-CONTAINING PROTEIN"/>
    <property type="match status" value="1"/>
</dbReference>